<sequence length="358" mass="40538">MSNQKQAGGGPLGKIKIGNAIYPILIGLAVVGWMLWRDFNPEVFADIRFSWATVGWLCLAVFFMFGRDIGYIIRIRVLSGGQLSWLQSFRVIMLWEFTSAITPSAVGGTSVAIIYVHKEGISLGRSSAIVMLTSFLDEIYFIVMFPLLMLLVGVDRLFDITAHAGIVARGLMTFALVGYFLKLAFVCVLSYGLFVNPRGLKWMLLKIFKLRWLHRWYRAVERVGTDIVLSSHEIKRAGWKFWLKACSSTFLSWSSRYLVANALIMAFFSVSDQFLLFARQLVMWIMMLVMPTPGGSGFAEYIFSTYCRDLIEVPVAMQLGAATLIAVLWRLVTYYPYLVAGAIIFPRWIKQKFGSNKL</sequence>
<dbReference type="InterPro" id="IPR022791">
    <property type="entry name" value="L-PG_synthase/AglD"/>
</dbReference>
<keyword evidence="5 6" id="KW-0472">Membrane</keyword>
<evidence type="ECO:0000256" key="2">
    <source>
        <dbReference type="ARBA" id="ARBA00022475"/>
    </source>
</evidence>
<dbReference type="STRING" id="742725.HMPREF9450_01518"/>
<dbReference type="GeneID" id="92815448"/>
<feature type="transmembrane region" description="Helical" evidence="6">
    <location>
        <begin position="49"/>
        <end position="73"/>
    </location>
</feature>
<evidence type="ECO:0000256" key="6">
    <source>
        <dbReference type="SAM" id="Phobius"/>
    </source>
</evidence>
<dbReference type="NCBIfam" id="TIGR00374">
    <property type="entry name" value="flippase-like domain"/>
    <property type="match status" value="1"/>
</dbReference>
<dbReference type="PATRIC" id="fig|742725.3.peg.1608"/>
<evidence type="ECO:0008006" key="9">
    <source>
        <dbReference type="Google" id="ProtNLM"/>
    </source>
</evidence>
<dbReference type="AlphaFoldDB" id="G5HA53"/>
<keyword evidence="4 6" id="KW-1133">Transmembrane helix</keyword>
<gene>
    <name evidence="7" type="ORF">HMPREF9450_01518</name>
</gene>
<dbReference type="PANTHER" id="PTHR37693:SF1">
    <property type="entry name" value="INTEGRAL MEMBRANE PROTEIN"/>
    <property type="match status" value="1"/>
</dbReference>
<accession>G5HA53</accession>
<keyword evidence="3 6" id="KW-0812">Transmembrane</keyword>
<organism evidence="7 8">
    <name type="scientific">Alistipes indistinctus YIT 12060</name>
    <dbReference type="NCBI Taxonomy" id="742725"/>
    <lineage>
        <taxon>Bacteria</taxon>
        <taxon>Pseudomonadati</taxon>
        <taxon>Bacteroidota</taxon>
        <taxon>Bacteroidia</taxon>
        <taxon>Bacteroidales</taxon>
        <taxon>Rikenellaceae</taxon>
        <taxon>Alistipes</taxon>
    </lineage>
</organism>
<feature type="transmembrane region" description="Helical" evidence="6">
    <location>
        <begin position="20"/>
        <end position="37"/>
    </location>
</feature>
<evidence type="ECO:0000256" key="3">
    <source>
        <dbReference type="ARBA" id="ARBA00022692"/>
    </source>
</evidence>
<evidence type="ECO:0000313" key="8">
    <source>
        <dbReference type="Proteomes" id="UP000006008"/>
    </source>
</evidence>
<reference evidence="7 8" key="1">
    <citation type="submission" date="2011-08" db="EMBL/GenBank/DDBJ databases">
        <title>The Genome Sequence of Alistipes indistinctus YIT 12060.</title>
        <authorList>
            <consortium name="The Broad Institute Genome Sequencing Platform"/>
            <person name="Earl A."/>
            <person name="Ward D."/>
            <person name="Feldgarden M."/>
            <person name="Gevers D."/>
            <person name="Morotomi M."/>
            <person name="Young S.K."/>
            <person name="Zeng Q."/>
            <person name="Gargeya S."/>
            <person name="Fitzgerald M."/>
            <person name="Haas B."/>
            <person name="Abouelleil A."/>
            <person name="Alvarado L."/>
            <person name="Arachchi H.M."/>
            <person name="Berlin A."/>
            <person name="Brown A."/>
            <person name="Chapman S.B."/>
            <person name="Chen Z."/>
            <person name="Dunbar C."/>
            <person name="Freedman E."/>
            <person name="Gearin G."/>
            <person name="Gellesch M."/>
            <person name="Goldberg J."/>
            <person name="Griggs A."/>
            <person name="Gujja S."/>
            <person name="Heiman D."/>
            <person name="Howarth C."/>
            <person name="Larson L."/>
            <person name="Lui A."/>
            <person name="MacDonald P.J.P."/>
            <person name="Montmayeur A."/>
            <person name="Murphy C."/>
            <person name="Neiman D."/>
            <person name="Pearson M."/>
            <person name="Priest M."/>
            <person name="Roberts A."/>
            <person name="Saif S."/>
            <person name="Shea T."/>
            <person name="Shenoy N."/>
            <person name="Sisk P."/>
            <person name="Stolte C."/>
            <person name="Sykes S."/>
            <person name="Wortman J."/>
            <person name="Nusbaum C."/>
            <person name="Birren B."/>
        </authorList>
    </citation>
    <scope>NUCLEOTIDE SEQUENCE [LARGE SCALE GENOMIC DNA]</scope>
    <source>
        <strain evidence="7 8">YIT 12060</strain>
    </source>
</reference>
<keyword evidence="8" id="KW-1185">Reference proteome</keyword>
<evidence type="ECO:0000256" key="5">
    <source>
        <dbReference type="ARBA" id="ARBA00023136"/>
    </source>
</evidence>
<protein>
    <recommendedName>
        <fullName evidence="9">TIGR00374 family protein</fullName>
    </recommendedName>
</protein>
<feature type="transmembrane region" description="Helical" evidence="6">
    <location>
        <begin position="257"/>
        <end position="275"/>
    </location>
</feature>
<keyword evidence="2" id="KW-1003">Cell membrane</keyword>
<proteinExistence type="predicted"/>
<dbReference type="eggNOG" id="COG0392">
    <property type="taxonomic scope" value="Bacteria"/>
</dbReference>
<comment type="subcellular location">
    <subcellularLocation>
        <location evidence="1">Cell membrane</location>
        <topology evidence="1">Multi-pass membrane protein</topology>
    </subcellularLocation>
</comment>
<feature type="transmembrane region" description="Helical" evidence="6">
    <location>
        <begin position="128"/>
        <end position="151"/>
    </location>
</feature>
<feature type="transmembrane region" description="Helical" evidence="6">
    <location>
        <begin position="171"/>
        <end position="194"/>
    </location>
</feature>
<dbReference type="GO" id="GO:0005886">
    <property type="term" value="C:plasma membrane"/>
    <property type="evidence" value="ECO:0007669"/>
    <property type="project" value="UniProtKB-SubCell"/>
</dbReference>
<name>G5HA53_9BACT</name>
<dbReference type="EMBL" id="ADLD01000013">
    <property type="protein sequence ID" value="EHB91469.1"/>
    <property type="molecule type" value="Genomic_DNA"/>
</dbReference>
<dbReference type="Pfam" id="PF03706">
    <property type="entry name" value="LPG_synthase_TM"/>
    <property type="match status" value="1"/>
</dbReference>
<dbReference type="HOGENOM" id="CLU_059719_0_0_10"/>
<dbReference type="Proteomes" id="UP000006008">
    <property type="component" value="Unassembled WGS sequence"/>
</dbReference>
<comment type="caution">
    <text evidence="7">The sequence shown here is derived from an EMBL/GenBank/DDBJ whole genome shotgun (WGS) entry which is preliminary data.</text>
</comment>
<dbReference type="RefSeq" id="WP_009134324.1">
    <property type="nucleotide sequence ID" value="NZ_CP102250.1"/>
</dbReference>
<dbReference type="OrthoDB" id="1493331at2"/>
<dbReference type="PANTHER" id="PTHR37693">
    <property type="entry name" value="PHOSPHATIDYLGLYCEROL LYSYLTRANSFERASE"/>
    <property type="match status" value="1"/>
</dbReference>
<evidence type="ECO:0000313" key="7">
    <source>
        <dbReference type="EMBL" id="EHB91469.1"/>
    </source>
</evidence>
<feature type="transmembrane region" description="Helical" evidence="6">
    <location>
        <begin position="281"/>
        <end position="303"/>
    </location>
</feature>
<feature type="transmembrane region" description="Helical" evidence="6">
    <location>
        <begin position="334"/>
        <end position="349"/>
    </location>
</feature>
<evidence type="ECO:0000256" key="4">
    <source>
        <dbReference type="ARBA" id="ARBA00022989"/>
    </source>
</evidence>
<evidence type="ECO:0000256" key="1">
    <source>
        <dbReference type="ARBA" id="ARBA00004651"/>
    </source>
</evidence>
<feature type="transmembrane region" description="Helical" evidence="6">
    <location>
        <begin position="93"/>
        <end position="116"/>
    </location>
</feature>